<dbReference type="STRING" id="536979.SAMN04488055_1011"/>
<evidence type="ECO:0000313" key="3">
    <source>
        <dbReference type="Proteomes" id="UP000185003"/>
    </source>
</evidence>
<dbReference type="OrthoDB" id="679894at2"/>
<dbReference type="RefSeq" id="WP_074238193.1">
    <property type="nucleotide sequence ID" value="NZ_FSRA01000001.1"/>
</dbReference>
<name>A0A1N6DR36_9BACT</name>
<dbReference type="AlphaFoldDB" id="A0A1N6DR36"/>
<protein>
    <recommendedName>
        <fullName evidence="4">DUF4384 domain-containing protein</fullName>
    </recommendedName>
</protein>
<accession>A0A1N6DR36</accession>
<keyword evidence="1" id="KW-0732">Signal</keyword>
<feature type="signal peptide" evidence="1">
    <location>
        <begin position="1"/>
        <end position="22"/>
    </location>
</feature>
<dbReference type="Proteomes" id="UP000185003">
    <property type="component" value="Unassembled WGS sequence"/>
</dbReference>
<sequence>MKKLIQLFVWLACSLTVIIAAARHSDRTRPTPKAPVLKLNMDTKKGMGTSVEYPTGAAYKLPKGIALNISGTDNKRCQLGAGSLVRLCLAMHNKTREPVTVTLPAGLIFVSRDEKIQNGLLIRDEAFVLAAGETFIFNLALFCLNEDRAVTKAKDKYKIGPVSEDVDIKALIEQLQDKDLEDEHYQAAAQKAIWNITKGFALTAAQHRAIAQIPGI</sequence>
<organism evidence="2 3">
    <name type="scientific">Chitinophaga niabensis</name>
    <dbReference type="NCBI Taxonomy" id="536979"/>
    <lineage>
        <taxon>Bacteria</taxon>
        <taxon>Pseudomonadati</taxon>
        <taxon>Bacteroidota</taxon>
        <taxon>Chitinophagia</taxon>
        <taxon>Chitinophagales</taxon>
        <taxon>Chitinophagaceae</taxon>
        <taxon>Chitinophaga</taxon>
    </lineage>
</organism>
<proteinExistence type="predicted"/>
<feature type="chain" id="PRO_5009935493" description="DUF4384 domain-containing protein" evidence="1">
    <location>
        <begin position="23"/>
        <end position="216"/>
    </location>
</feature>
<evidence type="ECO:0008006" key="4">
    <source>
        <dbReference type="Google" id="ProtNLM"/>
    </source>
</evidence>
<keyword evidence="3" id="KW-1185">Reference proteome</keyword>
<dbReference type="EMBL" id="FSRA01000001">
    <property type="protein sequence ID" value="SIN73252.1"/>
    <property type="molecule type" value="Genomic_DNA"/>
</dbReference>
<gene>
    <name evidence="2" type="ORF">SAMN04488055_1011</name>
</gene>
<evidence type="ECO:0000313" key="2">
    <source>
        <dbReference type="EMBL" id="SIN73252.1"/>
    </source>
</evidence>
<evidence type="ECO:0000256" key="1">
    <source>
        <dbReference type="SAM" id="SignalP"/>
    </source>
</evidence>
<reference evidence="2 3" key="1">
    <citation type="submission" date="2016-11" db="EMBL/GenBank/DDBJ databases">
        <authorList>
            <person name="Jaros S."/>
            <person name="Januszkiewicz K."/>
            <person name="Wedrychowicz H."/>
        </authorList>
    </citation>
    <scope>NUCLEOTIDE SEQUENCE [LARGE SCALE GENOMIC DNA]</scope>
    <source>
        <strain evidence="2 3">DSM 24787</strain>
    </source>
</reference>